<dbReference type="InterPro" id="IPR041424">
    <property type="entry name" value="CinA_KH"/>
</dbReference>
<dbReference type="Gene3D" id="3.90.950.20">
    <property type="entry name" value="CinA-like"/>
    <property type="match status" value="1"/>
</dbReference>
<keyword evidence="4" id="KW-1185">Reference proteome</keyword>
<dbReference type="InterPro" id="IPR008135">
    <property type="entry name" value="Competence-induced_CinA"/>
</dbReference>
<gene>
    <name evidence="3" type="ORF">BN938_2357</name>
</gene>
<dbReference type="InterPro" id="IPR036653">
    <property type="entry name" value="CinA-like_C"/>
</dbReference>
<protein>
    <recommendedName>
        <fullName evidence="1">CinA-like protein</fullName>
    </recommendedName>
</protein>
<dbReference type="HAMAP" id="MF_00226_B">
    <property type="entry name" value="CinA_B"/>
    <property type="match status" value="1"/>
</dbReference>
<dbReference type="NCBIfam" id="TIGR00177">
    <property type="entry name" value="molyb_syn"/>
    <property type="match status" value="1"/>
</dbReference>
<dbReference type="SUPFAM" id="SSF53218">
    <property type="entry name" value="Molybdenum cofactor biosynthesis proteins"/>
    <property type="match status" value="1"/>
</dbReference>
<dbReference type="InterPro" id="IPR008136">
    <property type="entry name" value="CinA_C"/>
</dbReference>
<evidence type="ECO:0000313" key="4">
    <source>
        <dbReference type="Proteomes" id="UP000027616"/>
    </source>
</evidence>
<dbReference type="Pfam" id="PF18146">
    <property type="entry name" value="CinA_KH"/>
    <property type="match status" value="1"/>
</dbReference>
<dbReference type="AlphaFoldDB" id="A0A060RDR4"/>
<evidence type="ECO:0000256" key="1">
    <source>
        <dbReference type="HAMAP-Rule" id="MF_00226"/>
    </source>
</evidence>
<dbReference type="PATRIC" id="fig|1433126.3.peg.2333"/>
<comment type="similarity">
    <text evidence="1">Belongs to the CinA family.</text>
</comment>
<feature type="domain" description="MoaB/Mog" evidence="2">
    <location>
        <begin position="4"/>
        <end position="170"/>
    </location>
</feature>
<dbReference type="EMBL" id="HG934468">
    <property type="protein sequence ID" value="CDN32428.1"/>
    <property type="molecule type" value="Genomic_DNA"/>
</dbReference>
<dbReference type="CDD" id="cd00885">
    <property type="entry name" value="cinA"/>
    <property type="match status" value="1"/>
</dbReference>
<dbReference type="SUPFAM" id="SSF142433">
    <property type="entry name" value="CinA-like"/>
    <property type="match status" value="1"/>
</dbReference>
<dbReference type="Pfam" id="PF02464">
    <property type="entry name" value="CinA"/>
    <property type="match status" value="1"/>
</dbReference>
<dbReference type="Gene3D" id="3.40.980.10">
    <property type="entry name" value="MoaB/Mog-like domain"/>
    <property type="match status" value="1"/>
</dbReference>
<dbReference type="PIRSF" id="PIRSF006728">
    <property type="entry name" value="CinA"/>
    <property type="match status" value="1"/>
</dbReference>
<dbReference type="PANTHER" id="PTHR13939">
    <property type="entry name" value="NICOTINAMIDE-NUCLEOTIDE AMIDOHYDROLASE PNCC"/>
    <property type="match status" value="1"/>
</dbReference>
<dbReference type="eggNOG" id="COG1058">
    <property type="taxonomic scope" value="Bacteria"/>
</dbReference>
<dbReference type="InterPro" id="IPR036425">
    <property type="entry name" value="MoaB/Mog-like_dom_sf"/>
</dbReference>
<proteinExistence type="inferred from homology"/>
<dbReference type="InterPro" id="IPR001453">
    <property type="entry name" value="MoaB/Mog_dom"/>
</dbReference>
<dbReference type="KEGG" id="rbc:BN938_2357"/>
<dbReference type="OrthoDB" id="9801454at2"/>
<dbReference type="STRING" id="1433126.BN938_2357"/>
<dbReference type="PANTHER" id="PTHR13939:SF0">
    <property type="entry name" value="NMN AMIDOHYDROLASE-LIKE PROTEIN YFAY"/>
    <property type="match status" value="1"/>
</dbReference>
<dbReference type="eggNOG" id="COG1546">
    <property type="taxonomic scope" value="Bacteria"/>
</dbReference>
<evidence type="ECO:0000313" key="3">
    <source>
        <dbReference type="EMBL" id="CDN32428.1"/>
    </source>
</evidence>
<name>A0A060RDR4_9BACT</name>
<sequence length="423" mass="46035">MNAEIITIGDEILIGQIVDTNSAWIGALFSQNGITVSRVVSVSDRVEEIIEAIDSAIKRADVVVVTGGLGPTKDDITKSAIARYFGVDLVRDYATFEHVRSMMEARGIEFNESNQAQALVPSGCEVLKNENGSAPGMLLRRNGRLLFSLPGVPFEMKALVCEKVLPLVRREFSLQSVVHRTVVTFGMAESILSETIAPWEEALPEWLRLAYLPNARGIRLRLSAYDVDKEVANAEMELQFRALREIIEPYYIGDEPVSVEAALATLLCERGETLAVAESCTGGLISSRITQLEGASKYFLGSVTAYDNDVKEGVLGVCSAYLRCYGAVSQQVAEQMAQGVRMLMNADYAIATTGVAGPGGGSEDKPVGTVWIAIAWRGGVESRLMRFGLLRDQNIERSATHALNMLRLHIIGASSWLQNSSVL</sequence>
<accession>A0A060RDR4</accession>
<dbReference type="NCBIfam" id="TIGR00200">
    <property type="entry name" value="cinA_nterm"/>
    <property type="match status" value="1"/>
</dbReference>
<dbReference type="HOGENOM" id="CLU_030805_9_2_10"/>
<evidence type="ECO:0000259" key="2">
    <source>
        <dbReference type="SMART" id="SM00852"/>
    </source>
</evidence>
<dbReference type="Pfam" id="PF00994">
    <property type="entry name" value="MoCF_biosynth"/>
    <property type="match status" value="1"/>
</dbReference>
<organism evidence="3 4">
    <name type="scientific">Mucinivorans hirudinis</name>
    <dbReference type="NCBI Taxonomy" id="1433126"/>
    <lineage>
        <taxon>Bacteria</taxon>
        <taxon>Pseudomonadati</taxon>
        <taxon>Bacteroidota</taxon>
        <taxon>Bacteroidia</taxon>
        <taxon>Bacteroidales</taxon>
        <taxon>Rikenellaceae</taxon>
        <taxon>Mucinivorans</taxon>
    </lineage>
</organism>
<dbReference type="NCBIfam" id="TIGR00199">
    <property type="entry name" value="PncC_domain"/>
    <property type="match status" value="1"/>
</dbReference>
<dbReference type="Proteomes" id="UP000027616">
    <property type="component" value="Chromosome I"/>
</dbReference>
<dbReference type="InterPro" id="IPR050101">
    <property type="entry name" value="CinA"/>
</dbReference>
<dbReference type="NCBIfam" id="NF001813">
    <property type="entry name" value="PRK00549.1"/>
    <property type="match status" value="1"/>
</dbReference>
<dbReference type="SMART" id="SM00852">
    <property type="entry name" value="MoCF_biosynth"/>
    <property type="match status" value="1"/>
</dbReference>
<reference evidence="3 4" key="1">
    <citation type="journal article" date="2015" name="Genome Announc.">
        <title>Complete Genome Sequence of the Novel Leech Symbiont Mucinivorans hirudinis M3T.</title>
        <authorList>
            <person name="Nelson M.C."/>
            <person name="Bomar L."/>
            <person name="Graf J."/>
        </authorList>
    </citation>
    <scope>NUCLEOTIDE SEQUENCE [LARGE SCALE GENOMIC DNA]</scope>
    <source>
        <strain evidence="4">M3</strain>
    </source>
</reference>